<evidence type="ECO:0000256" key="1">
    <source>
        <dbReference type="SAM" id="MobiDB-lite"/>
    </source>
</evidence>
<evidence type="ECO:0000313" key="2">
    <source>
        <dbReference type="EMBL" id="CAH0722065.1"/>
    </source>
</evidence>
<organism evidence="2 3">
    <name type="scientific">Brenthis ino</name>
    <name type="common">lesser marbled fritillary</name>
    <dbReference type="NCBI Taxonomy" id="405034"/>
    <lineage>
        <taxon>Eukaryota</taxon>
        <taxon>Metazoa</taxon>
        <taxon>Ecdysozoa</taxon>
        <taxon>Arthropoda</taxon>
        <taxon>Hexapoda</taxon>
        <taxon>Insecta</taxon>
        <taxon>Pterygota</taxon>
        <taxon>Neoptera</taxon>
        <taxon>Endopterygota</taxon>
        <taxon>Lepidoptera</taxon>
        <taxon>Glossata</taxon>
        <taxon>Ditrysia</taxon>
        <taxon>Papilionoidea</taxon>
        <taxon>Nymphalidae</taxon>
        <taxon>Heliconiinae</taxon>
        <taxon>Argynnini</taxon>
        <taxon>Brenthis</taxon>
    </lineage>
</organism>
<dbReference type="AlphaFoldDB" id="A0A8J9VLL3"/>
<dbReference type="EMBL" id="OV170223">
    <property type="protein sequence ID" value="CAH0722065.1"/>
    <property type="molecule type" value="Genomic_DNA"/>
</dbReference>
<dbReference type="Proteomes" id="UP000838878">
    <property type="component" value="Chromosome 3"/>
</dbReference>
<accession>A0A8J9VLL3</accession>
<reference evidence="2" key="1">
    <citation type="submission" date="2021-12" db="EMBL/GenBank/DDBJ databases">
        <authorList>
            <person name="Martin H S."/>
        </authorList>
    </citation>
    <scope>NUCLEOTIDE SEQUENCE</scope>
</reference>
<feature type="region of interest" description="Disordered" evidence="1">
    <location>
        <begin position="1"/>
        <end position="72"/>
    </location>
</feature>
<proteinExistence type="predicted"/>
<keyword evidence="3" id="KW-1185">Reference proteome</keyword>
<name>A0A8J9VLL3_9NEOP</name>
<feature type="compositionally biased region" description="Basic and acidic residues" evidence="1">
    <location>
        <begin position="41"/>
        <end position="66"/>
    </location>
</feature>
<evidence type="ECO:0000313" key="3">
    <source>
        <dbReference type="Proteomes" id="UP000838878"/>
    </source>
</evidence>
<sequence>MCTAIHNWHLGLAPSPRERGQSAAPGRKLGTWCRRLPRAPATERRCGCGRGDHASHSHSDRNDRSGTIRNNN</sequence>
<feature type="non-terminal residue" evidence="2">
    <location>
        <position position="72"/>
    </location>
</feature>
<gene>
    <name evidence="2" type="ORF">BINO364_LOCUS8081</name>
</gene>
<protein>
    <submittedName>
        <fullName evidence="2">Uncharacterized protein</fullName>
    </submittedName>
</protein>